<keyword evidence="3" id="KW-1185">Reference proteome</keyword>
<organism evidence="2 3">
    <name type="scientific">Dorcoceras hygrometricum</name>
    <dbReference type="NCBI Taxonomy" id="472368"/>
    <lineage>
        <taxon>Eukaryota</taxon>
        <taxon>Viridiplantae</taxon>
        <taxon>Streptophyta</taxon>
        <taxon>Embryophyta</taxon>
        <taxon>Tracheophyta</taxon>
        <taxon>Spermatophyta</taxon>
        <taxon>Magnoliopsida</taxon>
        <taxon>eudicotyledons</taxon>
        <taxon>Gunneridae</taxon>
        <taxon>Pentapetalae</taxon>
        <taxon>asterids</taxon>
        <taxon>lamiids</taxon>
        <taxon>Lamiales</taxon>
        <taxon>Gesneriaceae</taxon>
        <taxon>Didymocarpoideae</taxon>
        <taxon>Trichosporeae</taxon>
        <taxon>Loxocarpinae</taxon>
        <taxon>Dorcoceras</taxon>
    </lineage>
</organism>
<proteinExistence type="predicted"/>
<evidence type="ECO:0000313" key="3">
    <source>
        <dbReference type="Proteomes" id="UP000250235"/>
    </source>
</evidence>
<dbReference type="EMBL" id="KV349848">
    <property type="protein sequence ID" value="KZT75212.1"/>
    <property type="molecule type" value="Genomic_DNA"/>
</dbReference>
<feature type="region of interest" description="Disordered" evidence="1">
    <location>
        <begin position="1"/>
        <end position="24"/>
    </location>
</feature>
<evidence type="ECO:0000256" key="1">
    <source>
        <dbReference type="SAM" id="MobiDB-lite"/>
    </source>
</evidence>
<protein>
    <submittedName>
        <fullName evidence="2">Uncharacterized protein</fullName>
    </submittedName>
</protein>
<reference evidence="2 3" key="1">
    <citation type="journal article" date="2015" name="Proc. Natl. Acad. Sci. U.S.A.">
        <title>The resurrection genome of Boea hygrometrica: A blueprint for survival of dehydration.</title>
        <authorList>
            <person name="Xiao L."/>
            <person name="Yang G."/>
            <person name="Zhang L."/>
            <person name="Yang X."/>
            <person name="Zhao S."/>
            <person name="Ji Z."/>
            <person name="Zhou Q."/>
            <person name="Hu M."/>
            <person name="Wang Y."/>
            <person name="Chen M."/>
            <person name="Xu Y."/>
            <person name="Jin H."/>
            <person name="Xiao X."/>
            <person name="Hu G."/>
            <person name="Bao F."/>
            <person name="Hu Y."/>
            <person name="Wan P."/>
            <person name="Li L."/>
            <person name="Deng X."/>
            <person name="Kuang T."/>
            <person name="Xiang C."/>
            <person name="Zhu J.K."/>
            <person name="Oliver M.J."/>
            <person name="He Y."/>
        </authorList>
    </citation>
    <scope>NUCLEOTIDE SEQUENCE [LARGE SCALE GENOMIC DNA]</scope>
    <source>
        <strain evidence="3">cv. XS01</strain>
    </source>
</reference>
<accession>A0A2Z6ZQB0</accession>
<dbReference type="AlphaFoldDB" id="A0A2Z6ZQB0"/>
<sequence>MHESRGQRATQEFPSRGQRAMVSRAPQRVRDVVVAAAQGGGPASRFPISVFFSI</sequence>
<evidence type="ECO:0000313" key="2">
    <source>
        <dbReference type="EMBL" id="KZT75212.1"/>
    </source>
</evidence>
<gene>
    <name evidence="2" type="ORF">F511_47763</name>
</gene>
<dbReference type="Proteomes" id="UP000250235">
    <property type="component" value="Unassembled WGS sequence"/>
</dbReference>
<name>A0A2Z6ZQB0_9LAMI</name>